<dbReference type="PANTHER" id="PTHR42865:SF5">
    <property type="entry name" value="L-CYSTINE TRANSPORTER TCYP"/>
    <property type="match status" value="1"/>
</dbReference>
<gene>
    <name evidence="11" type="ORF">B4U37_10905</name>
    <name evidence="12" type="ORF">FZC74_15290</name>
</gene>
<dbReference type="InterPro" id="IPR036458">
    <property type="entry name" value="Na:dicarbo_symporter_sf"/>
</dbReference>
<dbReference type="PRINTS" id="PR00173">
    <property type="entry name" value="EDTRNSPORT"/>
</dbReference>
<dbReference type="GeneID" id="96738927"/>
<keyword evidence="4" id="KW-0813">Transport</keyword>
<evidence type="ECO:0000313" key="12">
    <source>
        <dbReference type="EMBL" id="TYS57788.1"/>
    </source>
</evidence>
<dbReference type="RefSeq" id="WP_088018237.1">
    <property type="nucleotide sequence ID" value="NZ_CP020880.1"/>
</dbReference>
<feature type="transmembrane region" description="Helical" evidence="10">
    <location>
        <begin position="72"/>
        <end position="93"/>
    </location>
</feature>
<keyword evidence="5 10" id="KW-0812">Transmembrane</keyword>
<feature type="transmembrane region" description="Helical" evidence="10">
    <location>
        <begin position="225"/>
        <end position="245"/>
    </location>
</feature>
<feature type="transmembrane region" description="Helical" evidence="10">
    <location>
        <begin position="371"/>
        <end position="389"/>
    </location>
</feature>
<dbReference type="Pfam" id="PF00375">
    <property type="entry name" value="SDF"/>
    <property type="match status" value="1"/>
</dbReference>
<dbReference type="GO" id="GO:0015293">
    <property type="term" value="F:symporter activity"/>
    <property type="evidence" value="ECO:0007669"/>
    <property type="project" value="InterPro"/>
</dbReference>
<evidence type="ECO:0000256" key="7">
    <source>
        <dbReference type="ARBA" id="ARBA00022989"/>
    </source>
</evidence>
<dbReference type="AlphaFoldDB" id="A0A1Y0CNN2"/>
<keyword evidence="6" id="KW-0029">Amino-acid transport</keyword>
<comment type="subcellular location">
    <subcellularLocation>
        <location evidence="1">Membrane</location>
        <topology evidence="1">Multi-pass membrane protein</topology>
    </subcellularLocation>
</comment>
<reference evidence="12 14" key="2">
    <citation type="submission" date="2019-08" db="EMBL/GenBank/DDBJ databases">
        <title>Bacillus genomes from the desert of Cuatro Cienegas, Coahuila.</title>
        <authorList>
            <person name="Olmedo-Alvarez G."/>
        </authorList>
    </citation>
    <scope>NUCLEOTIDE SEQUENCE [LARGE SCALE GENOMIC DNA]</scope>
    <source>
        <strain evidence="12 14">CH88_3T</strain>
    </source>
</reference>
<keyword evidence="7 10" id="KW-1133">Transmembrane helix</keyword>
<dbReference type="Proteomes" id="UP000195573">
    <property type="component" value="Chromosome"/>
</dbReference>
<proteinExistence type="inferred from homology"/>
<dbReference type="EMBL" id="CP020880">
    <property type="protein sequence ID" value="ART76517.1"/>
    <property type="molecule type" value="Genomic_DNA"/>
</dbReference>
<evidence type="ECO:0000313" key="13">
    <source>
        <dbReference type="Proteomes" id="UP000195573"/>
    </source>
</evidence>
<dbReference type="FunFam" id="1.10.3860.10:FF:000004">
    <property type="entry name" value="L-cystine transporter tcyP"/>
    <property type="match status" value="1"/>
</dbReference>
<name>A0A1Y0CNN2_9BACI</name>
<evidence type="ECO:0000256" key="3">
    <source>
        <dbReference type="ARBA" id="ARBA00022031"/>
    </source>
</evidence>
<dbReference type="GO" id="GO:0005886">
    <property type="term" value="C:plasma membrane"/>
    <property type="evidence" value="ECO:0007669"/>
    <property type="project" value="TreeGrafter"/>
</dbReference>
<comment type="similarity">
    <text evidence="2">Belongs to the dicarboxylate/amino acid:cation symporter (DAACS) (TC 2.A.23) family.</text>
</comment>
<keyword evidence="13" id="KW-1185">Reference proteome</keyword>
<evidence type="ECO:0000256" key="2">
    <source>
        <dbReference type="ARBA" id="ARBA00006148"/>
    </source>
</evidence>
<evidence type="ECO:0000256" key="4">
    <source>
        <dbReference type="ARBA" id="ARBA00022448"/>
    </source>
</evidence>
<evidence type="ECO:0000256" key="6">
    <source>
        <dbReference type="ARBA" id="ARBA00022970"/>
    </source>
</evidence>
<dbReference type="Proteomes" id="UP000323393">
    <property type="component" value="Unassembled WGS sequence"/>
</dbReference>
<protein>
    <recommendedName>
        <fullName evidence="3">L-cystine uptake protein TcyP</fullName>
    </recommendedName>
    <alternativeName>
        <fullName evidence="9">Transporter of cystine TcyP</fullName>
    </alternativeName>
</protein>
<evidence type="ECO:0000256" key="5">
    <source>
        <dbReference type="ARBA" id="ARBA00022692"/>
    </source>
</evidence>
<evidence type="ECO:0000313" key="11">
    <source>
        <dbReference type="EMBL" id="ART76517.1"/>
    </source>
</evidence>
<feature type="transmembrane region" description="Helical" evidence="10">
    <location>
        <begin position="34"/>
        <end position="52"/>
    </location>
</feature>
<dbReference type="GO" id="GO:0015184">
    <property type="term" value="F:L-cystine transmembrane transporter activity"/>
    <property type="evidence" value="ECO:0007669"/>
    <property type="project" value="TreeGrafter"/>
</dbReference>
<feature type="transmembrane region" description="Helical" evidence="10">
    <location>
        <begin position="265"/>
        <end position="287"/>
    </location>
</feature>
<sequence>MDTLFIVLNIILLLLLCFGLYTMQKKGVSFSKRVFSALGIGIVFGLGLQFIYGSGSEVLSGSIDWFNIVGSGYVKFLQMIVMPLVFISIIAAFTRLTLKSNIGKISALIIGILIGTTAVAAAVGIGTTLVFDLEAIEIEQGEAETVRGEQMEQRAGDLASKTFPQQMLDFIPSNVFLDFTGARSTSTIAVVIFAAFIGIAYLGVRRKNPEQAESFSKIVDTFYTIIMRVVTLILRLTPYGVLALMTRVTATSDYGAIAKLGQFVAASYVALAIVFGIHLILLAVAGLNPLTYVRKAIPVLSFAFTSRTSAGALPLNIKTQTKEFGVSDGIANFAGSFGLSIGQNGCAGVYPAMLAVMIAPTVGINPLDPSFLFMLIVIVAISSFGVAGVGGGATFAAILVLSAMDLPIALAGLLISVEPLIDMGRTAVNVSGSMTAGVLTSKVTNDLDTSVFNSKASTDMELDV</sequence>
<dbReference type="PANTHER" id="PTHR42865">
    <property type="entry name" value="PROTON/GLUTAMATE-ASPARTATE SYMPORTER"/>
    <property type="match status" value="1"/>
</dbReference>
<feature type="transmembrane region" description="Helical" evidence="10">
    <location>
        <begin position="395"/>
        <end position="415"/>
    </location>
</feature>
<feature type="transmembrane region" description="Helical" evidence="10">
    <location>
        <begin position="186"/>
        <end position="204"/>
    </location>
</feature>
<dbReference type="InterPro" id="IPR001991">
    <property type="entry name" value="Na-dicarboxylate_symporter"/>
</dbReference>
<feature type="transmembrane region" description="Helical" evidence="10">
    <location>
        <begin position="6"/>
        <end position="22"/>
    </location>
</feature>
<feature type="transmembrane region" description="Helical" evidence="10">
    <location>
        <begin position="105"/>
        <end position="125"/>
    </location>
</feature>
<dbReference type="Gene3D" id="1.10.3860.10">
    <property type="entry name" value="Sodium:dicarboxylate symporter"/>
    <property type="match status" value="1"/>
</dbReference>
<accession>A0A1Y0CNN2</accession>
<evidence type="ECO:0000256" key="9">
    <source>
        <dbReference type="ARBA" id="ARBA00031293"/>
    </source>
</evidence>
<dbReference type="KEGG" id="bhk:B4U37_10905"/>
<evidence type="ECO:0000313" key="14">
    <source>
        <dbReference type="Proteomes" id="UP000323393"/>
    </source>
</evidence>
<evidence type="ECO:0000256" key="8">
    <source>
        <dbReference type="ARBA" id="ARBA00023136"/>
    </source>
</evidence>
<evidence type="ECO:0000256" key="1">
    <source>
        <dbReference type="ARBA" id="ARBA00004141"/>
    </source>
</evidence>
<evidence type="ECO:0000256" key="10">
    <source>
        <dbReference type="SAM" id="Phobius"/>
    </source>
</evidence>
<dbReference type="EMBL" id="VTEU01000006">
    <property type="protein sequence ID" value="TYS57788.1"/>
    <property type="molecule type" value="Genomic_DNA"/>
</dbReference>
<dbReference type="SUPFAM" id="SSF118215">
    <property type="entry name" value="Proton glutamate symport protein"/>
    <property type="match status" value="1"/>
</dbReference>
<keyword evidence="8 10" id="KW-0472">Membrane</keyword>
<reference evidence="11 13" key="1">
    <citation type="submission" date="2017-04" db="EMBL/GenBank/DDBJ databases">
        <title>Complete Genome Sequence of the Bacillus horikoshii 20a strain from Cuatro Cienegas, Coahuila, Mexico.</title>
        <authorList>
            <person name="Zarza E."/>
            <person name="Alcaraz L.D."/>
            <person name="Aguilar-Salinas B."/>
            <person name="Islas A."/>
            <person name="Olmedo-Alvarez G."/>
        </authorList>
    </citation>
    <scope>NUCLEOTIDE SEQUENCE [LARGE SCALE GENOMIC DNA]</scope>
    <source>
        <strain evidence="11 13">20a</strain>
    </source>
</reference>
<organism evidence="12 14">
    <name type="scientific">Sutcliffiella horikoshii</name>
    <dbReference type="NCBI Taxonomy" id="79883"/>
    <lineage>
        <taxon>Bacteria</taxon>
        <taxon>Bacillati</taxon>
        <taxon>Bacillota</taxon>
        <taxon>Bacilli</taxon>
        <taxon>Bacillales</taxon>
        <taxon>Bacillaceae</taxon>
        <taxon>Sutcliffiella</taxon>
    </lineage>
</organism>